<reference evidence="3 4" key="1">
    <citation type="journal article" date="2012" name="J. Bacteriol.">
        <title>Draft Genome Sequence of Cecembia lonarensis Strain LW9T, Isolated from Lonar Lake, a Haloalkaline Lake in India.</title>
        <authorList>
            <person name="Shivaji S."/>
            <person name="Ara S."/>
            <person name="Singh A."/>
            <person name="Pinnaka A.K."/>
        </authorList>
    </citation>
    <scope>NUCLEOTIDE SEQUENCE [LARGE SCALE GENOMIC DNA]</scope>
    <source>
        <strain evidence="3 4">LW9</strain>
    </source>
</reference>
<dbReference type="PANTHER" id="PTHR43861">
    <property type="entry name" value="TRANS-ACONITATE 2-METHYLTRANSFERASE-RELATED"/>
    <property type="match status" value="1"/>
</dbReference>
<keyword evidence="4" id="KW-1185">Reference proteome</keyword>
<evidence type="ECO:0000313" key="4">
    <source>
        <dbReference type="Proteomes" id="UP000004478"/>
    </source>
</evidence>
<dbReference type="CDD" id="cd02440">
    <property type="entry name" value="AdoMet_MTases"/>
    <property type="match status" value="1"/>
</dbReference>
<dbReference type="Proteomes" id="UP000004478">
    <property type="component" value="Unassembled WGS sequence"/>
</dbReference>
<dbReference type="InterPro" id="IPR041698">
    <property type="entry name" value="Methyltransf_25"/>
</dbReference>
<dbReference type="Pfam" id="PF13649">
    <property type="entry name" value="Methyltransf_25"/>
    <property type="match status" value="1"/>
</dbReference>
<evidence type="ECO:0000313" key="3">
    <source>
        <dbReference type="EMBL" id="EKB50777.1"/>
    </source>
</evidence>
<keyword evidence="1" id="KW-0808">Transferase</keyword>
<organism evidence="3 4">
    <name type="scientific">Cecembia lonarensis (strain CCUG 58316 / KCTC 22772 / LW9)</name>
    <dbReference type="NCBI Taxonomy" id="1225176"/>
    <lineage>
        <taxon>Bacteria</taxon>
        <taxon>Pseudomonadati</taxon>
        <taxon>Bacteroidota</taxon>
        <taxon>Cytophagia</taxon>
        <taxon>Cytophagales</taxon>
        <taxon>Cyclobacteriaceae</taxon>
        <taxon>Cecembia</taxon>
    </lineage>
</organism>
<proteinExistence type="predicted"/>
<dbReference type="AlphaFoldDB" id="K1LF52"/>
<dbReference type="EMBL" id="AMGM01000005">
    <property type="protein sequence ID" value="EKB50777.1"/>
    <property type="molecule type" value="Genomic_DNA"/>
</dbReference>
<name>K1LF52_CECL9</name>
<dbReference type="Gene3D" id="3.40.50.150">
    <property type="entry name" value="Vaccinia Virus protein VP39"/>
    <property type="match status" value="1"/>
</dbReference>
<comment type="caution">
    <text evidence="3">The sequence shown here is derived from an EMBL/GenBank/DDBJ whole genome shotgun (WGS) entry which is preliminary data.</text>
</comment>
<evidence type="ECO:0000259" key="2">
    <source>
        <dbReference type="Pfam" id="PF13649"/>
    </source>
</evidence>
<dbReference type="PATRIC" id="fig|1225176.3.peg.558"/>
<sequence length="238" mass="27494">MMTLFSRRSVQKEWMDDLGAEGEVLEQTLKELKTINRLLGGNYVTTSALQKIVEHYPKGRYTIADIGCGGGDMIRIMANWAKKQGLTCRFIGIDANPNIIRTAKENLKDLPNVDFACQNVFDDTFLNEKVDIITCTLFTHHFTDEELELLFKNFKNKSNLCLIINDLHRNPLAYYSIKILTHWFSKSPMVKNDGPLSVLRSFRRNELSHLIKTAGFHSFEIQWKWAFRWRVIAFSAGK</sequence>
<dbReference type="GO" id="GO:0016740">
    <property type="term" value="F:transferase activity"/>
    <property type="evidence" value="ECO:0007669"/>
    <property type="project" value="UniProtKB-KW"/>
</dbReference>
<protein>
    <recommendedName>
        <fullName evidence="2">Methyltransferase domain-containing protein</fullName>
    </recommendedName>
</protein>
<evidence type="ECO:0000256" key="1">
    <source>
        <dbReference type="ARBA" id="ARBA00022679"/>
    </source>
</evidence>
<dbReference type="InterPro" id="IPR029063">
    <property type="entry name" value="SAM-dependent_MTases_sf"/>
</dbReference>
<feature type="domain" description="Methyltransferase" evidence="2">
    <location>
        <begin position="63"/>
        <end position="155"/>
    </location>
</feature>
<dbReference type="SUPFAM" id="SSF53335">
    <property type="entry name" value="S-adenosyl-L-methionine-dependent methyltransferases"/>
    <property type="match status" value="1"/>
</dbReference>
<accession>K1LF52</accession>
<dbReference type="RefSeq" id="WP_009183571.1">
    <property type="nucleotide sequence ID" value="NZ_AMGM01000005.1"/>
</dbReference>
<gene>
    <name evidence="3" type="ORF">B879_00522</name>
</gene>